<evidence type="ECO:0000313" key="1">
    <source>
        <dbReference type="EMBL" id="KAK7343052.1"/>
    </source>
</evidence>
<dbReference type="AlphaFoldDB" id="A0AAN9QPI4"/>
<proteinExistence type="predicted"/>
<evidence type="ECO:0000313" key="2">
    <source>
        <dbReference type="Proteomes" id="UP001374584"/>
    </source>
</evidence>
<protein>
    <submittedName>
        <fullName evidence="1">Uncharacterized protein</fullName>
    </submittedName>
</protein>
<dbReference type="Proteomes" id="UP001374584">
    <property type="component" value="Unassembled WGS sequence"/>
</dbReference>
<comment type="caution">
    <text evidence="1">The sequence shown here is derived from an EMBL/GenBank/DDBJ whole genome shotgun (WGS) entry which is preliminary data.</text>
</comment>
<dbReference type="EMBL" id="JAYMYR010000009">
    <property type="protein sequence ID" value="KAK7343052.1"/>
    <property type="molecule type" value="Genomic_DNA"/>
</dbReference>
<accession>A0AAN9QPI4</accession>
<reference evidence="1 2" key="1">
    <citation type="submission" date="2024-01" db="EMBL/GenBank/DDBJ databases">
        <title>The genomes of 5 underutilized Papilionoideae crops provide insights into root nodulation and disease resistanc.</title>
        <authorList>
            <person name="Jiang F."/>
        </authorList>
    </citation>
    <scope>NUCLEOTIDE SEQUENCE [LARGE SCALE GENOMIC DNA]</scope>
    <source>
        <strain evidence="1">JINMINGXINNONG_FW02</strain>
        <tissue evidence="1">Leaves</tissue>
    </source>
</reference>
<gene>
    <name evidence="1" type="ORF">VNO80_26014</name>
</gene>
<name>A0AAN9QPI4_PHACN</name>
<keyword evidence="2" id="KW-1185">Reference proteome</keyword>
<sequence length="122" mass="13941">MTVLQRRELWRCLKKKLKVLKCLLSLFIIPMKQLEMIVETTQTKHHGVVQLVLAKILAKPTLTSMGEQRFDEQENCLELNAKVLEYSFTSFTNALALADEPAFKKVTRGSPLDVAVPRDIQN</sequence>
<organism evidence="1 2">
    <name type="scientific">Phaseolus coccineus</name>
    <name type="common">Scarlet runner bean</name>
    <name type="synonym">Phaseolus multiflorus</name>
    <dbReference type="NCBI Taxonomy" id="3886"/>
    <lineage>
        <taxon>Eukaryota</taxon>
        <taxon>Viridiplantae</taxon>
        <taxon>Streptophyta</taxon>
        <taxon>Embryophyta</taxon>
        <taxon>Tracheophyta</taxon>
        <taxon>Spermatophyta</taxon>
        <taxon>Magnoliopsida</taxon>
        <taxon>eudicotyledons</taxon>
        <taxon>Gunneridae</taxon>
        <taxon>Pentapetalae</taxon>
        <taxon>rosids</taxon>
        <taxon>fabids</taxon>
        <taxon>Fabales</taxon>
        <taxon>Fabaceae</taxon>
        <taxon>Papilionoideae</taxon>
        <taxon>50 kb inversion clade</taxon>
        <taxon>NPAAA clade</taxon>
        <taxon>indigoferoid/millettioid clade</taxon>
        <taxon>Phaseoleae</taxon>
        <taxon>Phaseolus</taxon>
    </lineage>
</organism>